<reference evidence="1" key="2">
    <citation type="submission" date="2025-08" db="UniProtKB">
        <authorList>
            <consortium name="Ensembl"/>
        </authorList>
    </citation>
    <scope>IDENTIFICATION</scope>
</reference>
<name>A0AC11CWB2_SHEEP</name>
<evidence type="ECO:0000313" key="1">
    <source>
        <dbReference type="Ensembl" id="ENSOARP00020036486.1"/>
    </source>
</evidence>
<organism evidence="1">
    <name type="scientific">Ovis aries</name>
    <name type="common">Sheep</name>
    <dbReference type="NCBI Taxonomy" id="9940"/>
    <lineage>
        <taxon>Eukaryota</taxon>
        <taxon>Metazoa</taxon>
        <taxon>Chordata</taxon>
        <taxon>Craniata</taxon>
        <taxon>Vertebrata</taxon>
        <taxon>Euteleostomi</taxon>
        <taxon>Mammalia</taxon>
        <taxon>Eutheria</taxon>
        <taxon>Laurasiatheria</taxon>
        <taxon>Artiodactyla</taxon>
        <taxon>Ruminantia</taxon>
        <taxon>Pecora</taxon>
        <taxon>Bovidae</taxon>
        <taxon>Caprinae</taxon>
        <taxon>Ovis</taxon>
    </lineage>
</organism>
<sequence length="228" mass="26043">MVTLCWCGVASCGISGNSGRPGLEVGCLRSLHCFEATLDMDQKVLKRLVESISKSVNFKKSEIECLIRIFHNVVGRGDMKLANAGLDRNTFRVILHSIFGMTDDVLMNRVFFAFDKDNDNYINVKEWVKGLSVFLRGTFEEKLKYFERAVKEDRLLLEVFGPCLPDAKSIRQETLRLGREEKETPSGMGLFCYCYQQIRKKGNSLDILGLPIMWPTDRKKMWEAVVNV</sequence>
<dbReference type="Ensembl" id="ENSOART00020072807.1">
    <property type="protein sequence ID" value="ENSOARP00020036486.1"/>
    <property type="gene ID" value="ENSOARG00020015522.2"/>
</dbReference>
<accession>A0AC11CWB2</accession>
<reference evidence="1" key="1">
    <citation type="submission" date="2020-11" db="EMBL/GenBank/DDBJ databases">
        <authorList>
            <person name="Davenport K.M."/>
            <person name="Bickhart D.M."/>
            <person name="Smith T.P.L."/>
            <person name="Murdoch B.M."/>
            <person name="Rosen B.D."/>
        </authorList>
    </citation>
    <scope>NUCLEOTIDE SEQUENCE [LARGE SCALE GENOMIC DNA]</scope>
    <source>
        <strain evidence="1">OAR_USU_Benz2616</strain>
    </source>
</reference>
<protein>
    <submittedName>
        <fullName evidence="1">Uncharacterized protein</fullName>
    </submittedName>
</protein>
<reference evidence="1" key="3">
    <citation type="submission" date="2025-09" db="UniProtKB">
        <authorList>
            <consortium name="Ensembl"/>
        </authorList>
    </citation>
    <scope>IDENTIFICATION</scope>
</reference>
<gene>
    <name evidence="1" type="primary">LOC101114349</name>
</gene>
<proteinExistence type="predicted"/>